<dbReference type="InterPro" id="IPR011333">
    <property type="entry name" value="SKP1/BTB/POZ_sf"/>
</dbReference>
<dbReference type="OrthoDB" id="194443at2759"/>
<dbReference type="Pfam" id="PF00651">
    <property type="entry name" value="BTB"/>
    <property type="match status" value="1"/>
</dbReference>
<dbReference type="Gene3D" id="3.30.710.10">
    <property type="entry name" value="Potassium Channel Kv1.1, Chain A"/>
    <property type="match status" value="1"/>
</dbReference>
<dbReference type="STRING" id="1754190.A0A1Y2DGD1"/>
<dbReference type="AlphaFoldDB" id="A0A1Y2DGD1"/>
<protein>
    <recommendedName>
        <fullName evidence="1">BTB domain-containing protein</fullName>
    </recommendedName>
</protein>
<proteinExistence type="predicted"/>
<dbReference type="EMBL" id="MCOG01000067">
    <property type="protein sequence ID" value="ORY58267.1"/>
    <property type="molecule type" value="Genomic_DNA"/>
</dbReference>
<dbReference type="InterPro" id="IPR000210">
    <property type="entry name" value="BTB/POZ_dom"/>
</dbReference>
<accession>A0A1Y2DGD1</accession>
<dbReference type="Proteomes" id="UP000193920">
    <property type="component" value="Unassembled WGS sequence"/>
</dbReference>
<name>A0A1Y2DGD1_9FUNG</name>
<organism evidence="2 3">
    <name type="scientific">Neocallimastix californiae</name>
    <dbReference type="NCBI Taxonomy" id="1754190"/>
    <lineage>
        <taxon>Eukaryota</taxon>
        <taxon>Fungi</taxon>
        <taxon>Fungi incertae sedis</taxon>
        <taxon>Chytridiomycota</taxon>
        <taxon>Chytridiomycota incertae sedis</taxon>
        <taxon>Neocallimastigomycetes</taxon>
        <taxon>Neocallimastigales</taxon>
        <taxon>Neocallimastigaceae</taxon>
        <taxon>Neocallimastix</taxon>
    </lineage>
</organism>
<keyword evidence="3" id="KW-1185">Reference proteome</keyword>
<comment type="caution">
    <text evidence="2">The sequence shown here is derived from an EMBL/GenBank/DDBJ whole genome shotgun (WGS) entry which is preliminary data.</text>
</comment>
<evidence type="ECO:0000313" key="2">
    <source>
        <dbReference type="EMBL" id="ORY58267.1"/>
    </source>
</evidence>
<gene>
    <name evidence="2" type="ORF">LY90DRAFT_669027</name>
</gene>
<sequence length="645" mass="76858">MTSRSITEKEIEYLENCKKQNNNDNNNYIFKNVYVTNSDLSGEIPKYENFIDIFGKEDASKTYKSINVGTMNKQSSKAFILKDIISPKVLYYSGNKGSHILYENEEDEKLLKKSSKKKENFLLMDDVVKSSLMLTILPFDYDSRKYFCSMFFHIKENAYFHNDPIVPISKDWYKGILSFNMRIDNKLKVKKHNIPTTLELNWSFDFRPANALMEELDLEVMHFEHDPSIFNSEGIELDSIEWYVHVGLTEDVVTYTYQSTDYKNKYKKNNDNDEYKLYRIKDADFFRKNNEIQNKDTKTNYFQKYDSNKKILNELKNKLCFLRSNGINFNDIPVVPFDENKNNSFKWQKIPESKKYTRYKKIIIKQYEEDNINEFRTNKDSPLKFNRVKLSKSANQQFGFILKAVIKANISSSYLKDEEKLELFHSPQYKSNDVNRNNPKFRLFEFRCILHKDLNIDAKFLNNVDYNYDNRVVDSNLNEKYLKNTFTMIFETEKSDNIYKQITYIREKCNIKEVVKNTDIIIDEQTKEVKLNLNKILLIKNSVYFENIYSLFNGDSYFSEVKAKEFKLKNIDCISFSQILFYCYNGYFPNCELYNEYDWLAISIVARRLIFQKIAGFCEYKIKELITKENVYIILEIASVYINIY</sequence>
<evidence type="ECO:0000259" key="1">
    <source>
        <dbReference type="Pfam" id="PF00651"/>
    </source>
</evidence>
<evidence type="ECO:0000313" key="3">
    <source>
        <dbReference type="Proteomes" id="UP000193920"/>
    </source>
</evidence>
<feature type="domain" description="BTB" evidence="1">
    <location>
        <begin position="517"/>
        <end position="623"/>
    </location>
</feature>
<reference evidence="2 3" key="1">
    <citation type="submission" date="2016-08" db="EMBL/GenBank/DDBJ databases">
        <title>A Parts List for Fungal Cellulosomes Revealed by Comparative Genomics.</title>
        <authorList>
            <consortium name="DOE Joint Genome Institute"/>
            <person name="Haitjema C.H."/>
            <person name="Gilmore S.P."/>
            <person name="Henske J.K."/>
            <person name="Solomon K.V."/>
            <person name="De Groot R."/>
            <person name="Kuo A."/>
            <person name="Mondo S.J."/>
            <person name="Salamov A.A."/>
            <person name="Labutti K."/>
            <person name="Zhao Z."/>
            <person name="Chiniquy J."/>
            <person name="Barry K."/>
            <person name="Brewer H.M."/>
            <person name="Purvine S.O."/>
            <person name="Wright A.T."/>
            <person name="Boxma B."/>
            <person name="Van Alen T."/>
            <person name="Hackstein J.H."/>
            <person name="Baker S.E."/>
            <person name="Grigoriev I.V."/>
            <person name="O'Malley M.A."/>
        </authorList>
    </citation>
    <scope>NUCLEOTIDE SEQUENCE [LARGE SCALE GENOMIC DNA]</scope>
    <source>
        <strain evidence="2 3">G1</strain>
    </source>
</reference>